<gene>
    <name evidence="6" type="primary">ruvA</name>
    <name evidence="8" type="ORF">PeribacterD1_0721</name>
</gene>
<comment type="function">
    <text evidence="6">The RuvA-RuvB-RuvC complex processes Holliday junction (HJ) DNA during genetic recombination and DNA repair, while the RuvA-RuvB complex plays an important role in the rescue of blocked DNA replication forks via replication fork reversal (RFR). RuvA specifically binds to HJ cruciform DNA, conferring on it an open structure. The RuvB hexamer acts as an ATP-dependent pump, pulling dsDNA into and through the RuvAB complex. HJ branch migration allows RuvC to scan DNA until it finds its consensus sequence, where it cleaves and resolves the cruciform DNA.</text>
</comment>
<dbReference type="SUPFAM" id="SSF50249">
    <property type="entry name" value="Nucleic acid-binding proteins"/>
    <property type="match status" value="1"/>
</dbReference>
<keyword evidence="4 6" id="KW-0233">DNA recombination</keyword>
<reference evidence="8 9" key="2">
    <citation type="journal article" date="2016" name="PeerJ">
        <title>Analysis of five complete genome sequences for members of the class Peribacteria in the recently recognized Peregrinibacteria bacterial phylum.</title>
        <authorList>
            <person name="Anantharaman K."/>
            <person name="Brown C.T."/>
            <person name="Burstein D."/>
            <person name="Castelle C.J."/>
            <person name="Probst A.J."/>
            <person name="Thomas B.C."/>
            <person name="Williams K.H."/>
            <person name="Banfield J.F."/>
        </authorList>
    </citation>
    <scope>NUCLEOTIDE SEQUENCE [LARGE SCALE GENOMIC DNA]</scope>
    <source>
        <strain evidence="8">RIFOXYD1_FULL_PER-ii_59_16</strain>
    </source>
</reference>
<dbReference type="SUPFAM" id="SSF47781">
    <property type="entry name" value="RuvA domain 2-like"/>
    <property type="match status" value="1"/>
</dbReference>
<dbReference type="AlphaFoldDB" id="A0A0S1SQY5"/>
<comment type="domain">
    <text evidence="6">Has three domains with a flexible linker between the domains II and III and assumes an 'L' shape. Domain III is highly mobile and contacts RuvB.</text>
</comment>
<dbReference type="STRING" id="1735162.PeribacterB2_0721"/>
<keyword evidence="8" id="KW-0378">Hydrolase</keyword>
<dbReference type="GO" id="GO:0005737">
    <property type="term" value="C:cytoplasm"/>
    <property type="evidence" value="ECO:0007669"/>
    <property type="project" value="UniProtKB-SubCell"/>
</dbReference>
<dbReference type="HAMAP" id="MF_00031">
    <property type="entry name" value="DNA_HJ_migration_RuvA"/>
    <property type="match status" value="1"/>
</dbReference>
<dbReference type="InterPro" id="IPR013849">
    <property type="entry name" value="DNA_helicase_Holl-junc_RuvA_I"/>
</dbReference>
<name>A0A0S1SQY5_9BACT</name>
<keyword evidence="8" id="KW-0347">Helicase</keyword>
<feature type="domain" description="Helix-hairpin-helix DNA-binding motif class 1" evidence="7">
    <location>
        <begin position="72"/>
        <end position="91"/>
    </location>
</feature>
<dbReference type="CDD" id="cd14332">
    <property type="entry name" value="UBA_RuvA_C"/>
    <property type="match status" value="1"/>
</dbReference>
<evidence type="ECO:0000256" key="4">
    <source>
        <dbReference type="ARBA" id="ARBA00023172"/>
    </source>
</evidence>
<keyword evidence="5 6" id="KW-0234">DNA repair</keyword>
<keyword evidence="8" id="KW-0067">ATP-binding</keyword>
<dbReference type="GO" id="GO:0000400">
    <property type="term" value="F:four-way junction DNA binding"/>
    <property type="evidence" value="ECO:0007669"/>
    <property type="project" value="UniProtKB-UniRule"/>
</dbReference>
<dbReference type="InterPro" id="IPR036267">
    <property type="entry name" value="RuvA_C_sf"/>
</dbReference>
<dbReference type="GO" id="GO:0009378">
    <property type="term" value="F:four-way junction helicase activity"/>
    <property type="evidence" value="ECO:0007669"/>
    <property type="project" value="InterPro"/>
</dbReference>
<dbReference type="InterPro" id="IPR000085">
    <property type="entry name" value="RuvA"/>
</dbReference>
<evidence type="ECO:0000256" key="3">
    <source>
        <dbReference type="ARBA" id="ARBA00023125"/>
    </source>
</evidence>
<feature type="domain" description="Helix-hairpin-helix DNA-binding motif class 1" evidence="7">
    <location>
        <begin position="106"/>
        <end position="125"/>
    </location>
</feature>
<dbReference type="SMART" id="SM00278">
    <property type="entry name" value="HhH1"/>
    <property type="match status" value="2"/>
</dbReference>
<dbReference type="InterPro" id="IPR003583">
    <property type="entry name" value="Hlx-hairpin-Hlx_DNA-bd_motif"/>
</dbReference>
<sequence length="192" mass="20772">MIAHLRGIIARTTPGEVTVDVDGVGYRVMVPLDVWEQVEEGTIAKLWISTFIREDRFDLFGFLSTQSRTLFEEFLSIPGIGPKTALEICSVPRGLLSMAIREQDAAPLTGIKGIGKKTAEKLLLELKSLAEKLPELFAGSEQGPARSVVDPDAVSALEALGYDAPTIMHALKSLPPDLATTEDRVSAALRSL</sequence>
<evidence type="ECO:0000256" key="1">
    <source>
        <dbReference type="ARBA" id="ARBA00022490"/>
    </source>
</evidence>
<comment type="caution">
    <text evidence="6">Lacks conserved residue(s) required for the propagation of feature annotation.</text>
</comment>
<dbReference type="Pfam" id="PF14520">
    <property type="entry name" value="HHH_5"/>
    <property type="match status" value="1"/>
</dbReference>
<evidence type="ECO:0000259" key="7">
    <source>
        <dbReference type="SMART" id="SM00278"/>
    </source>
</evidence>
<keyword evidence="1 6" id="KW-0963">Cytoplasm</keyword>
<accession>A0A0S1SI85</accession>
<feature type="region of interest" description="Domain III" evidence="6">
    <location>
        <begin position="152"/>
        <end position="192"/>
    </location>
</feature>
<dbReference type="Gene3D" id="1.10.150.20">
    <property type="entry name" value="5' to 3' exonuclease, C-terminal subdomain"/>
    <property type="match status" value="1"/>
</dbReference>
<organism evidence="8 9">
    <name type="scientific">Candidatus Peribacter riflensis</name>
    <dbReference type="NCBI Taxonomy" id="1735162"/>
    <lineage>
        <taxon>Bacteria</taxon>
        <taxon>Candidatus Peregrinibacteriota</taxon>
        <taxon>Candidatus Peribacteria</taxon>
        <taxon>Candidatus Peribacterales</taxon>
        <taxon>Candidatus Peribacteraceae</taxon>
        <taxon>Candidatus Peribacter</taxon>
    </lineage>
</organism>
<comment type="subunit">
    <text evidence="6">Homotetramer. Forms an RuvA(8)-RuvB(12)-Holliday junction (HJ) complex. HJ DNA is sandwiched between 2 RuvA tetramers; dsDNA enters through RuvA and exits via RuvB. An RuvB hexamer assembles on each DNA strand where it exits the tetramer. Each RuvB hexamer is contacted by two RuvA subunits (via domain III) on 2 adjacent RuvB subunits; this complex drives branch migration. In the full resolvosome a probable DNA-RuvA(4)-RuvB(12)-RuvC(2) complex forms which resolves the HJ.</text>
</comment>
<dbReference type="Proteomes" id="UP000069135">
    <property type="component" value="Chromosome"/>
</dbReference>
<evidence type="ECO:0000256" key="2">
    <source>
        <dbReference type="ARBA" id="ARBA00022763"/>
    </source>
</evidence>
<dbReference type="EMBL" id="CP013065">
    <property type="protein sequence ID" value="ALM13394.1"/>
    <property type="molecule type" value="Genomic_DNA"/>
</dbReference>
<dbReference type="Gene3D" id="2.40.50.140">
    <property type="entry name" value="Nucleic acid-binding proteins"/>
    <property type="match status" value="1"/>
</dbReference>
<dbReference type="KEGG" id="prf:PeribacterA2_0720"/>
<keyword evidence="2 6" id="KW-0227">DNA damage</keyword>
<reference evidence="9" key="1">
    <citation type="submission" date="2015-10" db="EMBL/GenBank/DDBJ databases">
        <title>Analysis of five complete genome sequences for members of the class Peribacteria in the recently recognized Peregrinibacteria bacterial phylum.</title>
        <authorList>
            <person name="Anantharaman K."/>
            <person name="Brown C.T."/>
            <person name="Burstein D."/>
            <person name="Castelle C.J."/>
            <person name="Probst A.J."/>
            <person name="Thomas B.C."/>
            <person name="Williams K.H."/>
            <person name="Banfield J.F."/>
        </authorList>
    </citation>
    <scope>NUCLEOTIDE SEQUENCE [LARGE SCALE GENOMIC DNA]</scope>
</reference>
<dbReference type="InterPro" id="IPR010994">
    <property type="entry name" value="RuvA_2-like"/>
</dbReference>
<dbReference type="InterPro" id="IPR011114">
    <property type="entry name" value="RuvA_C"/>
</dbReference>
<evidence type="ECO:0000256" key="5">
    <source>
        <dbReference type="ARBA" id="ARBA00023204"/>
    </source>
</evidence>
<dbReference type="GO" id="GO:0006281">
    <property type="term" value="P:DNA repair"/>
    <property type="evidence" value="ECO:0007669"/>
    <property type="project" value="UniProtKB-UniRule"/>
</dbReference>
<keyword evidence="3 6" id="KW-0238">DNA-binding</keyword>
<accession>A0A0S1SLP8</accession>
<dbReference type="Pfam" id="PF01330">
    <property type="entry name" value="RuvA_N"/>
    <property type="match status" value="1"/>
</dbReference>
<evidence type="ECO:0000313" key="8">
    <source>
        <dbReference type="EMBL" id="ALM13394.1"/>
    </source>
</evidence>
<dbReference type="GO" id="GO:0006310">
    <property type="term" value="P:DNA recombination"/>
    <property type="evidence" value="ECO:0007669"/>
    <property type="project" value="UniProtKB-UniRule"/>
</dbReference>
<evidence type="ECO:0000313" key="9">
    <source>
        <dbReference type="Proteomes" id="UP000069135"/>
    </source>
</evidence>
<accession>A0A0S1SQY5</accession>
<accession>A0A0S1SV72</accession>
<comment type="similarity">
    <text evidence="6">Belongs to the RuvA family.</text>
</comment>
<dbReference type="NCBIfam" id="TIGR00084">
    <property type="entry name" value="ruvA"/>
    <property type="match status" value="1"/>
</dbReference>
<dbReference type="GO" id="GO:0009379">
    <property type="term" value="C:Holliday junction helicase complex"/>
    <property type="evidence" value="ECO:0007669"/>
    <property type="project" value="InterPro"/>
</dbReference>
<protein>
    <recommendedName>
        <fullName evidence="6">Holliday junction branch migration complex subunit RuvA</fullName>
    </recommendedName>
</protein>
<proteinExistence type="inferred from homology"/>
<dbReference type="GO" id="GO:0048476">
    <property type="term" value="C:Holliday junction resolvase complex"/>
    <property type="evidence" value="ECO:0007669"/>
    <property type="project" value="UniProtKB-UniRule"/>
</dbReference>
<evidence type="ECO:0000256" key="6">
    <source>
        <dbReference type="HAMAP-Rule" id="MF_00031"/>
    </source>
</evidence>
<comment type="subcellular location">
    <subcellularLocation>
        <location evidence="6">Cytoplasm</location>
    </subcellularLocation>
</comment>
<keyword evidence="8" id="KW-0547">Nucleotide-binding</keyword>
<dbReference type="Pfam" id="PF07499">
    <property type="entry name" value="RuvA_C"/>
    <property type="match status" value="1"/>
</dbReference>
<dbReference type="InterPro" id="IPR012340">
    <property type="entry name" value="NA-bd_OB-fold"/>
</dbReference>
<dbReference type="GO" id="GO:0005524">
    <property type="term" value="F:ATP binding"/>
    <property type="evidence" value="ECO:0007669"/>
    <property type="project" value="InterPro"/>
</dbReference>
<dbReference type="SUPFAM" id="SSF46929">
    <property type="entry name" value="DNA helicase RuvA subunit, C-terminal domain"/>
    <property type="match status" value="1"/>
</dbReference>
<accession>A0A0S1SM11</accession>